<dbReference type="EMBL" id="QPKB01000004">
    <property type="protein sequence ID" value="RWR82182.1"/>
    <property type="molecule type" value="Genomic_DNA"/>
</dbReference>
<dbReference type="Proteomes" id="UP000283530">
    <property type="component" value="Unassembled WGS sequence"/>
</dbReference>
<evidence type="ECO:0000259" key="10">
    <source>
        <dbReference type="Pfam" id="PF17766"/>
    </source>
</evidence>
<keyword evidence="4 7" id="KW-0378">Hydrolase</keyword>
<dbReference type="CDD" id="cd04852">
    <property type="entry name" value="Peptidases_S8_3"/>
    <property type="match status" value="1"/>
</dbReference>
<feature type="domain" description="Peptidase S8/S53" evidence="8">
    <location>
        <begin position="195"/>
        <end position="602"/>
    </location>
</feature>
<dbReference type="InterPro" id="IPR023828">
    <property type="entry name" value="Peptidase_S8_Ser-AS"/>
</dbReference>
<dbReference type="InterPro" id="IPR000209">
    <property type="entry name" value="Peptidase_S8/S53_dom"/>
</dbReference>
<sequence>MHLVRIGIERESNNRSKWMRTDSPVSGTVWAVLSERFAVGMVRMERWVYEMFEAIQITTTVHIVYLGHNHAHDPLVTTEYHIQLLSTVFGSFLSSKEFLHQYNHHKPLTVSFSSVYYSEDDAKKAMLYSYKHSFSGFAARLNSTQATTLASTGGVISVFKSKTLRLHTTRSWDFMGLTLNDGELRLAPLQWAYGGDIVIGVFDTGIWPESESFHEDPGMGPIPSSWRGTCVKGEFFDPTKACNRKLIGARYYVKGFEHDYGPLESEYCSPRDRLGHGTHTASTAVGSVRKNASFFGLGLGTARGGAPRARLAVYKVCWSDHLISRCTEADILMAYDEAISDGVHVISASIGMTPPLMSFFSSSSDIGSFHAVQMGVSVIFSAGNDGPDPSTVQNVACRGAHVSLDRRSIAVCELDNWNGKAATGRIVICFSTIGPQLSGSAALAVYNANGSGMIYAAPITRQFAEVDLIPTIYVNLDQGTQIQDYALSQSKRKTVQIFPSRTTIGSSPAPSVAYFSSRGPSSRSPNILKPDISAPGVNILAAWPSKIPPTTFPVDLRSVNWSFESGTSMSCPHVSGIVALIKSAHPDWSPAAIKSAMMTTAYTRDTSLDIILAGGTMKAADPFDIGAGHVDPLKAIDPGLVYDMDAQDHILFLCSIGYTNDQISKMVLPSPEIDIDCPKEAKIDLDLNLNYPAIVISNLRCTITIKRTLRNVGHSRAIYFVDVVSPDGVGIVIWPKVLFFSWHKEKISYYVTLTPLKHSQGRYDFGEIVWSDGYHHVKSPLVVCVNNTGNVGHIETHPTS</sequence>
<evidence type="ECO:0000256" key="6">
    <source>
        <dbReference type="PIRSR" id="PIRSR615500-1"/>
    </source>
</evidence>
<dbReference type="Pfam" id="PF05922">
    <property type="entry name" value="Inhibitor_I9"/>
    <property type="match status" value="1"/>
</dbReference>
<gene>
    <name evidence="11" type="ORF">CKAN_01089400</name>
</gene>
<evidence type="ECO:0000256" key="3">
    <source>
        <dbReference type="ARBA" id="ARBA00022729"/>
    </source>
</evidence>
<dbReference type="InterPro" id="IPR034197">
    <property type="entry name" value="Peptidases_S8_3"/>
</dbReference>
<evidence type="ECO:0000256" key="5">
    <source>
        <dbReference type="ARBA" id="ARBA00022825"/>
    </source>
</evidence>
<evidence type="ECO:0000313" key="12">
    <source>
        <dbReference type="Proteomes" id="UP000283530"/>
    </source>
</evidence>
<dbReference type="Gene3D" id="2.60.40.2310">
    <property type="match status" value="1"/>
</dbReference>
<name>A0A3S3QA37_9MAGN</name>
<dbReference type="Pfam" id="PF17766">
    <property type="entry name" value="fn3_6"/>
    <property type="match status" value="1"/>
</dbReference>
<feature type="domain" description="Inhibitor I9" evidence="9">
    <location>
        <begin position="62"/>
        <end position="167"/>
    </location>
</feature>
<dbReference type="Gene3D" id="3.40.50.200">
    <property type="entry name" value="Peptidase S8/S53 domain"/>
    <property type="match status" value="1"/>
</dbReference>
<comment type="caution">
    <text evidence="11">The sequence shown here is derived from an EMBL/GenBank/DDBJ whole genome shotgun (WGS) entry which is preliminary data.</text>
</comment>
<organism evidence="11 12">
    <name type="scientific">Cinnamomum micranthum f. kanehirae</name>
    <dbReference type="NCBI Taxonomy" id="337451"/>
    <lineage>
        <taxon>Eukaryota</taxon>
        <taxon>Viridiplantae</taxon>
        <taxon>Streptophyta</taxon>
        <taxon>Embryophyta</taxon>
        <taxon>Tracheophyta</taxon>
        <taxon>Spermatophyta</taxon>
        <taxon>Magnoliopsida</taxon>
        <taxon>Magnoliidae</taxon>
        <taxon>Laurales</taxon>
        <taxon>Lauraceae</taxon>
        <taxon>Cinnamomum</taxon>
    </lineage>
</organism>
<dbReference type="GO" id="GO:0004252">
    <property type="term" value="F:serine-type endopeptidase activity"/>
    <property type="evidence" value="ECO:0007669"/>
    <property type="project" value="UniProtKB-UniRule"/>
</dbReference>
<comment type="similarity">
    <text evidence="1 7">Belongs to the peptidase S8 family.</text>
</comment>
<dbReference type="Pfam" id="PF00082">
    <property type="entry name" value="Peptidase_S8"/>
    <property type="match status" value="1"/>
</dbReference>
<keyword evidence="12" id="KW-1185">Reference proteome</keyword>
<feature type="active site" description="Charge relay system" evidence="6 7">
    <location>
        <position position="568"/>
    </location>
</feature>
<dbReference type="InterPro" id="IPR037045">
    <property type="entry name" value="S8pro/Inhibitor_I9_sf"/>
</dbReference>
<evidence type="ECO:0000256" key="2">
    <source>
        <dbReference type="ARBA" id="ARBA00022670"/>
    </source>
</evidence>
<dbReference type="InterPro" id="IPR036852">
    <property type="entry name" value="Peptidase_S8/S53_dom_sf"/>
</dbReference>
<keyword evidence="5 7" id="KW-0720">Serine protease</keyword>
<dbReference type="InterPro" id="IPR045051">
    <property type="entry name" value="SBT"/>
</dbReference>
<dbReference type="OrthoDB" id="10256524at2759"/>
<reference evidence="11 12" key="1">
    <citation type="journal article" date="2019" name="Nat. Plants">
        <title>Stout camphor tree genome fills gaps in understanding of flowering plant genome evolution.</title>
        <authorList>
            <person name="Chaw S.M."/>
            <person name="Liu Y.C."/>
            <person name="Wu Y.W."/>
            <person name="Wang H.Y."/>
            <person name="Lin C.I."/>
            <person name="Wu C.S."/>
            <person name="Ke H.M."/>
            <person name="Chang L.Y."/>
            <person name="Hsu C.Y."/>
            <person name="Yang H.T."/>
            <person name="Sudianto E."/>
            <person name="Hsu M.H."/>
            <person name="Wu K.P."/>
            <person name="Wang L.N."/>
            <person name="Leebens-Mack J.H."/>
            <person name="Tsai I.J."/>
        </authorList>
    </citation>
    <scope>NUCLEOTIDE SEQUENCE [LARGE SCALE GENOMIC DNA]</scope>
    <source>
        <strain evidence="12">cv. Chaw 1501</strain>
        <tissue evidence="11">Young leaves</tissue>
    </source>
</reference>
<dbReference type="InterPro" id="IPR010259">
    <property type="entry name" value="S8pro/Inhibitor_I9"/>
</dbReference>
<dbReference type="InterPro" id="IPR041469">
    <property type="entry name" value="Subtilisin-like_FN3"/>
</dbReference>
<accession>A0A3S3QA37</accession>
<evidence type="ECO:0000256" key="7">
    <source>
        <dbReference type="PROSITE-ProRule" id="PRU01240"/>
    </source>
</evidence>
<feature type="active site" description="Charge relay system" evidence="6 7">
    <location>
        <position position="203"/>
    </location>
</feature>
<dbReference type="PANTHER" id="PTHR10795">
    <property type="entry name" value="PROPROTEIN CONVERTASE SUBTILISIN/KEXIN"/>
    <property type="match status" value="1"/>
</dbReference>
<dbReference type="Gene3D" id="3.30.70.80">
    <property type="entry name" value="Peptidase S8 propeptide/proteinase inhibitor I9"/>
    <property type="match status" value="1"/>
</dbReference>
<keyword evidence="3" id="KW-0732">Signal</keyword>
<proteinExistence type="inferred from homology"/>
<dbReference type="STRING" id="337451.A0A3S3QA37"/>
<evidence type="ECO:0000256" key="4">
    <source>
        <dbReference type="ARBA" id="ARBA00022801"/>
    </source>
</evidence>
<keyword evidence="2 7" id="KW-0645">Protease</keyword>
<dbReference type="CDD" id="cd02120">
    <property type="entry name" value="PA_subtilisin_like"/>
    <property type="match status" value="1"/>
</dbReference>
<dbReference type="PROSITE" id="PS51892">
    <property type="entry name" value="SUBTILASE"/>
    <property type="match status" value="1"/>
</dbReference>
<dbReference type="PRINTS" id="PR00723">
    <property type="entry name" value="SUBTILISIN"/>
</dbReference>
<dbReference type="GO" id="GO:0006508">
    <property type="term" value="P:proteolysis"/>
    <property type="evidence" value="ECO:0007669"/>
    <property type="project" value="UniProtKB-KW"/>
</dbReference>
<dbReference type="InterPro" id="IPR015500">
    <property type="entry name" value="Peptidase_S8_subtilisin-rel"/>
</dbReference>
<evidence type="ECO:0000259" key="9">
    <source>
        <dbReference type="Pfam" id="PF05922"/>
    </source>
</evidence>
<feature type="active site" description="Charge relay system" evidence="6 7">
    <location>
        <position position="276"/>
    </location>
</feature>
<evidence type="ECO:0000313" key="11">
    <source>
        <dbReference type="EMBL" id="RWR82182.1"/>
    </source>
</evidence>
<evidence type="ECO:0000259" key="8">
    <source>
        <dbReference type="Pfam" id="PF00082"/>
    </source>
</evidence>
<protein>
    <submittedName>
        <fullName evidence="11">Subtilisin-like protein protease SBT3.18</fullName>
    </submittedName>
</protein>
<dbReference type="SUPFAM" id="SSF52743">
    <property type="entry name" value="Subtilisin-like"/>
    <property type="match status" value="1"/>
</dbReference>
<feature type="domain" description="Subtilisin-like protease fibronectin type-III" evidence="10">
    <location>
        <begin position="688"/>
        <end position="783"/>
    </location>
</feature>
<dbReference type="PROSITE" id="PS00138">
    <property type="entry name" value="SUBTILASE_SER"/>
    <property type="match status" value="1"/>
</dbReference>
<evidence type="ECO:0000256" key="1">
    <source>
        <dbReference type="ARBA" id="ARBA00011073"/>
    </source>
</evidence>
<dbReference type="AlphaFoldDB" id="A0A3S3QA37"/>
<dbReference type="FunFam" id="3.40.50.200:FF:000006">
    <property type="entry name" value="Subtilisin-like protease SBT1.5"/>
    <property type="match status" value="1"/>
</dbReference>